<feature type="transmembrane region" description="Helical" evidence="1">
    <location>
        <begin position="73"/>
        <end position="91"/>
    </location>
</feature>
<dbReference type="RefSeq" id="WP_087368045.1">
    <property type="nucleotide sequence ID" value="NZ_NFHF01000036.1"/>
</dbReference>
<feature type="transmembrane region" description="Helical" evidence="1">
    <location>
        <begin position="182"/>
        <end position="200"/>
    </location>
</feature>
<evidence type="ECO:0008006" key="4">
    <source>
        <dbReference type="Google" id="ProtNLM"/>
    </source>
</evidence>
<dbReference type="EMBL" id="NFHF01000036">
    <property type="protein sequence ID" value="OUN16642.1"/>
    <property type="molecule type" value="Genomic_DNA"/>
</dbReference>
<dbReference type="Proteomes" id="UP000196255">
    <property type="component" value="Unassembled WGS sequence"/>
</dbReference>
<protein>
    <recommendedName>
        <fullName evidence="4">Glycosyltransferase RgtA/B/C/D-like domain-containing protein</fullName>
    </recommendedName>
</protein>
<feature type="transmembrane region" description="Helical" evidence="1">
    <location>
        <begin position="454"/>
        <end position="472"/>
    </location>
</feature>
<gene>
    <name evidence="2" type="ORF">B5G36_09930</name>
</gene>
<evidence type="ECO:0000313" key="2">
    <source>
        <dbReference type="EMBL" id="OUN16642.1"/>
    </source>
</evidence>
<reference evidence="3" key="1">
    <citation type="submission" date="2017-04" db="EMBL/GenBank/DDBJ databases">
        <title>Function of individual gut microbiota members based on whole genome sequencing of pure cultures obtained from chicken caecum.</title>
        <authorList>
            <person name="Medvecky M."/>
            <person name="Cejkova D."/>
            <person name="Polansky O."/>
            <person name="Karasova D."/>
            <person name="Kubasova T."/>
            <person name="Cizek A."/>
            <person name="Rychlik I."/>
        </authorList>
    </citation>
    <scope>NUCLEOTIDE SEQUENCE [LARGE SCALE GENOMIC DNA]</scope>
    <source>
        <strain evidence="3">An84</strain>
    </source>
</reference>
<sequence length="511" mass="58963">MKKILGNIALILGTILISFTFILTIIYNTLISTDWYERVYISRIPSALYCIYLIVLLILITNYPILKKINTKIVLSFSLILFILAGLYLVFNADPYLRNTDQMWVWNAVKNINNGNYVDFEKGQYLNAHPLQLGLVTFERLIATFSENITFLYFLNLLFNIGSIILLWLISKIVYENTVVQNLTAIISILFTPLLFNTLFVYGNVYGLTFLLGAVYTQLLSLNKKGKKRIIYGICTVTLAGMAYLVKPNFEIGIVAIAIVYFLAIFRKKHYIILALGVLLVIPTVNIALGKIYSYEVNRNISLSRGIPKLTYVVMGLSEDSNGRIGWYTGYNDRAFSDNNYNTDKAEKLAKKDLRIRVDYLKKHKVYTRRIFRLKLISTWTDSTYQSIWNGPLPTWGGKINTDIMRIIYVKDGESKLYKFIRYGSVLIVWTIFLFSIICTLLYLIGKLSIDENYLLYAVIFFIGGFIFHTFWETKAQYVYQYTASLIPVASVGLYKVMDFIWNRIESLRSK</sequence>
<feature type="transmembrane region" description="Helical" evidence="1">
    <location>
        <begin position="151"/>
        <end position="170"/>
    </location>
</feature>
<evidence type="ECO:0000256" key="1">
    <source>
        <dbReference type="SAM" id="Phobius"/>
    </source>
</evidence>
<keyword evidence="1" id="KW-1133">Transmembrane helix</keyword>
<feature type="transmembrane region" description="Helical" evidence="1">
    <location>
        <begin position="252"/>
        <end position="267"/>
    </location>
</feature>
<feature type="transmembrane region" description="Helical" evidence="1">
    <location>
        <begin position="7"/>
        <end position="26"/>
    </location>
</feature>
<comment type="caution">
    <text evidence="2">The sequence shown here is derived from an EMBL/GenBank/DDBJ whole genome shotgun (WGS) entry which is preliminary data.</text>
</comment>
<feature type="transmembrane region" description="Helical" evidence="1">
    <location>
        <begin position="272"/>
        <end position="293"/>
    </location>
</feature>
<dbReference type="AlphaFoldDB" id="A0AB36MFL0"/>
<organism evidence="2 3">
    <name type="scientific">Ligilactobacillus salivarius</name>
    <dbReference type="NCBI Taxonomy" id="1624"/>
    <lineage>
        <taxon>Bacteria</taxon>
        <taxon>Bacillati</taxon>
        <taxon>Bacillota</taxon>
        <taxon>Bacilli</taxon>
        <taxon>Lactobacillales</taxon>
        <taxon>Lactobacillaceae</taxon>
        <taxon>Ligilactobacillus</taxon>
    </lineage>
</organism>
<accession>A0AB36MFL0</accession>
<keyword evidence="1" id="KW-0812">Transmembrane</keyword>
<proteinExistence type="predicted"/>
<keyword evidence="1" id="KW-0472">Membrane</keyword>
<feature type="transmembrane region" description="Helical" evidence="1">
    <location>
        <begin position="46"/>
        <end position="66"/>
    </location>
</feature>
<evidence type="ECO:0000313" key="3">
    <source>
        <dbReference type="Proteomes" id="UP000196255"/>
    </source>
</evidence>
<feature type="transmembrane region" description="Helical" evidence="1">
    <location>
        <begin position="206"/>
        <end position="223"/>
    </location>
</feature>
<feature type="transmembrane region" description="Helical" evidence="1">
    <location>
        <begin position="420"/>
        <end position="445"/>
    </location>
</feature>
<name>A0AB36MFL0_9LACO</name>